<proteinExistence type="predicted"/>
<dbReference type="OrthoDB" id="10020599at2759"/>
<organism evidence="3 4">
    <name type="scientific">Drosophila albomicans</name>
    <name type="common">Fruit fly</name>
    <dbReference type="NCBI Taxonomy" id="7291"/>
    <lineage>
        <taxon>Eukaryota</taxon>
        <taxon>Metazoa</taxon>
        <taxon>Ecdysozoa</taxon>
        <taxon>Arthropoda</taxon>
        <taxon>Hexapoda</taxon>
        <taxon>Insecta</taxon>
        <taxon>Pterygota</taxon>
        <taxon>Neoptera</taxon>
        <taxon>Endopterygota</taxon>
        <taxon>Diptera</taxon>
        <taxon>Brachycera</taxon>
        <taxon>Muscomorpha</taxon>
        <taxon>Ephydroidea</taxon>
        <taxon>Drosophilidae</taxon>
        <taxon>Drosophila</taxon>
    </lineage>
</organism>
<evidence type="ECO:0000313" key="3">
    <source>
        <dbReference type="Proteomes" id="UP000515160"/>
    </source>
</evidence>
<dbReference type="Proteomes" id="UP000515160">
    <property type="component" value="Unplaced"/>
</dbReference>
<evidence type="ECO:0000256" key="1">
    <source>
        <dbReference type="SAM" id="MobiDB-lite"/>
    </source>
</evidence>
<dbReference type="RefSeq" id="XP_051864222.1">
    <property type="nucleotide sequence ID" value="XM_052008262.1"/>
</dbReference>
<dbReference type="PROSITE" id="PS50878">
    <property type="entry name" value="RT_POL"/>
    <property type="match status" value="1"/>
</dbReference>
<evidence type="ECO:0000259" key="2">
    <source>
        <dbReference type="PROSITE" id="PS50878"/>
    </source>
</evidence>
<dbReference type="GeneID" id="127566241"/>
<dbReference type="InterPro" id="IPR000477">
    <property type="entry name" value="RT_dom"/>
</dbReference>
<sequence>MSRLMDEVVPARLRNEVFVYLDDIFVVSSSLESVKRLIGLLFKIKNWLPAPYYLLLRSYLSKRCFYVQQRNDTSTLFLINAGVPQGSVLGPVLYTLYTADMPATNNCTIATYADDTAILATLETKHLKLLQKQSALAREDTDRRRQGTHSAPNCWGPMPSGTSPCQANTRLLKELGPAGVTVLWASFMDLWMVLKTTSRLMGVSLERNVAVHTLAPPSNGEPMADAMTR</sequence>
<name>A0A9C6WLZ0_DROAB</name>
<accession>A0A9C6WLZ0</accession>
<protein>
    <submittedName>
        <fullName evidence="4">Uncharacterized protein LOC127566241</fullName>
    </submittedName>
</protein>
<feature type="domain" description="Reverse transcriptase" evidence="2">
    <location>
        <begin position="1"/>
        <end position="205"/>
    </location>
</feature>
<keyword evidence="3" id="KW-1185">Reference proteome</keyword>
<reference evidence="4" key="1">
    <citation type="submission" date="2025-08" db="UniProtKB">
        <authorList>
            <consortium name="RefSeq"/>
        </authorList>
    </citation>
    <scope>IDENTIFICATION</scope>
    <source>
        <strain evidence="4">15112-1751.03</strain>
        <tissue evidence="4">Whole Adult</tissue>
    </source>
</reference>
<dbReference type="Pfam" id="PF00078">
    <property type="entry name" value="RVT_1"/>
    <property type="match status" value="1"/>
</dbReference>
<feature type="region of interest" description="Disordered" evidence="1">
    <location>
        <begin position="136"/>
        <end position="160"/>
    </location>
</feature>
<gene>
    <name evidence="4" type="primary">LOC127566241</name>
</gene>
<dbReference type="AlphaFoldDB" id="A0A9C6WLZ0"/>
<evidence type="ECO:0000313" key="4">
    <source>
        <dbReference type="RefSeq" id="XP_051864222.1"/>
    </source>
</evidence>